<accession>A0A0G4HL86</accession>
<protein>
    <submittedName>
        <fullName evidence="1">Uncharacterized protein</fullName>
    </submittedName>
</protein>
<proteinExistence type="predicted"/>
<dbReference type="EMBL" id="CDMZ01003040">
    <property type="protein sequence ID" value="CEM44888.1"/>
    <property type="molecule type" value="Genomic_DNA"/>
</dbReference>
<name>A0A0G4HL86_9ALVE</name>
<dbReference type="PhylomeDB" id="A0A0G4HL86"/>
<organism evidence="1">
    <name type="scientific">Chromera velia CCMP2878</name>
    <dbReference type="NCBI Taxonomy" id="1169474"/>
    <lineage>
        <taxon>Eukaryota</taxon>
        <taxon>Sar</taxon>
        <taxon>Alveolata</taxon>
        <taxon>Colpodellida</taxon>
        <taxon>Chromeraceae</taxon>
        <taxon>Chromera</taxon>
    </lineage>
</organism>
<evidence type="ECO:0000313" key="1">
    <source>
        <dbReference type="EMBL" id="CEM44888.1"/>
    </source>
</evidence>
<gene>
    <name evidence="1" type="ORF">Cvel_1134</name>
</gene>
<dbReference type="AlphaFoldDB" id="A0A0G4HL86"/>
<reference evidence="1" key="1">
    <citation type="submission" date="2014-11" db="EMBL/GenBank/DDBJ databases">
        <authorList>
            <person name="Otto D Thomas"/>
            <person name="Naeem Raeece"/>
        </authorList>
    </citation>
    <scope>NUCLEOTIDE SEQUENCE</scope>
</reference>
<dbReference type="VEuPathDB" id="CryptoDB:Cvel_1134"/>
<sequence length="101" mass="10911">MQDAVQDLIGQQVVHNQAPQGAPHLLSSLFQLGGFGPPAATSPSLTSAVANALRPNLRNLDLQTIVERQRQGFTFRVDIEGNLVPIPIPPEQASHQYYISG</sequence>